<dbReference type="KEGG" id="sap:Sulac_1198"/>
<dbReference type="HOGENOM" id="CLU_1395676_0_0_9"/>
<reference evidence="2 3" key="2">
    <citation type="journal article" date="2012" name="Stand. Genomic Sci.">
        <title>Complete genome sequence of the moderately thermophilic mineral-sulfide-oxidizing firmicute Sulfobacillus acidophilus type strain (NAL(T)).</title>
        <authorList>
            <person name="Anderson I."/>
            <person name="Chertkov O."/>
            <person name="Chen A."/>
            <person name="Saunders E."/>
            <person name="Lapidus A."/>
            <person name="Nolan M."/>
            <person name="Lucas S."/>
            <person name="Hammon N."/>
            <person name="Deshpande S."/>
            <person name="Cheng J.F."/>
            <person name="Han C."/>
            <person name="Tapia R."/>
            <person name="Goodwin L.A."/>
            <person name="Pitluck S."/>
            <person name="Liolios K."/>
            <person name="Pagani I."/>
            <person name="Ivanova N."/>
            <person name="Mikhailova N."/>
            <person name="Pati A."/>
            <person name="Palaniappan K."/>
            <person name="Land M."/>
            <person name="Pan C."/>
            <person name="Rohde M."/>
            <person name="Pukall R."/>
            <person name="Goker M."/>
            <person name="Detter J.C."/>
            <person name="Woyke T."/>
            <person name="Bristow J."/>
            <person name="Eisen J.A."/>
            <person name="Markowitz V."/>
            <person name="Hugenholtz P."/>
            <person name="Kyrpides N.C."/>
            <person name="Klenk H.P."/>
            <person name="Mavromatis K."/>
        </authorList>
    </citation>
    <scope>NUCLEOTIDE SEQUENCE [LARGE SCALE GENOMIC DNA]</scope>
    <source>
        <strain evidence="3">ATCC 700253 / DSM 10332 / NAL</strain>
    </source>
</reference>
<dbReference type="EMBL" id="CP003179">
    <property type="protein sequence ID" value="AEW04698.1"/>
    <property type="molecule type" value="Genomic_DNA"/>
</dbReference>
<dbReference type="Gene3D" id="3.30.460.10">
    <property type="entry name" value="Beta Polymerase, domain 2"/>
    <property type="match status" value="1"/>
</dbReference>
<reference evidence="3" key="1">
    <citation type="submission" date="2011-12" db="EMBL/GenBank/DDBJ databases">
        <title>The complete genome of chromosome of Sulfobacillus acidophilus DSM 10332.</title>
        <authorList>
            <person name="Lucas S."/>
            <person name="Han J."/>
            <person name="Lapidus A."/>
            <person name="Bruce D."/>
            <person name="Goodwin L."/>
            <person name="Pitluck S."/>
            <person name="Peters L."/>
            <person name="Kyrpides N."/>
            <person name="Mavromatis K."/>
            <person name="Ivanova N."/>
            <person name="Mikhailova N."/>
            <person name="Chertkov O."/>
            <person name="Saunders E."/>
            <person name="Detter J.C."/>
            <person name="Tapia R."/>
            <person name="Han C."/>
            <person name="Land M."/>
            <person name="Hauser L."/>
            <person name="Markowitz V."/>
            <person name="Cheng J.-F."/>
            <person name="Hugenholtz P."/>
            <person name="Woyke T."/>
            <person name="Wu D."/>
            <person name="Pukall R."/>
            <person name="Gehrich-Schroeter G."/>
            <person name="Schneider S."/>
            <person name="Klenk H.-P."/>
            <person name="Eisen J.A."/>
        </authorList>
    </citation>
    <scope>NUCLEOTIDE SEQUENCE [LARGE SCALE GENOMIC DNA]</scope>
    <source>
        <strain evidence="3">ATCC 700253 / DSM 10332 / NAL</strain>
    </source>
</reference>
<proteinExistence type="predicted"/>
<dbReference type="AlphaFoldDB" id="G8TV58"/>
<keyword evidence="3" id="KW-1185">Reference proteome</keyword>
<dbReference type="PANTHER" id="PTHR33933">
    <property type="entry name" value="NUCLEOTIDYLTRANSFERASE"/>
    <property type="match status" value="1"/>
</dbReference>
<evidence type="ECO:0000259" key="1">
    <source>
        <dbReference type="Pfam" id="PF01909"/>
    </source>
</evidence>
<dbReference type="PANTHER" id="PTHR33933:SF1">
    <property type="entry name" value="PROTEIN ADENYLYLTRANSFERASE MNTA-RELATED"/>
    <property type="match status" value="1"/>
</dbReference>
<dbReference type="InterPro" id="IPR052548">
    <property type="entry name" value="Type_VII_TA_antitoxin"/>
</dbReference>
<dbReference type="InterPro" id="IPR002934">
    <property type="entry name" value="Polymerase_NTP_transf_dom"/>
</dbReference>
<dbReference type="PATRIC" id="fig|679936.5.peg.1258"/>
<feature type="domain" description="Polymerase nucleotidyl transferase" evidence="1">
    <location>
        <begin position="18"/>
        <end position="92"/>
    </location>
</feature>
<organism evidence="2 3">
    <name type="scientific">Sulfobacillus acidophilus (strain ATCC 700253 / DSM 10332 / NAL)</name>
    <dbReference type="NCBI Taxonomy" id="679936"/>
    <lineage>
        <taxon>Bacteria</taxon>
        <taxon>Bacillati</taxon>
        <taxon>Bacillota</taxon>
        <taxon>Clostridia</taxon>
        <taxon>Eubacteriales</taxon>
        <taxon>Clostridiales Family XVII. Incertae Sedis</taxon>
        <taxon>Sulfobacillus</taxon>
    </lineage>
</organism>
<evidence type="ECO:0000313" key="3">
    <source>
        <dbReference type="Proteomes" id="UP000005439"/>
    </source>
</evidence>
<evidence type="ECO:0000313" key="2">
    <source>
        <dbReference type="EMBL" id="AEW04698.1"/>
    </source>
</evidence>
<dbReference type="Proteomes" id="UP000005439">
    <property type="component" value="Chromosome"/>
</dbReference>
<dbReference type="STRING" id="679936.Sulac_1198"/>
<dbReference type="SUPFAM" id="SSF81301">
    <property type="entry name" value="Nucleotidyltransferase"/>
    <property type="match status" value="1"/>
</dbReference>
<sequence length="195" mass="22085">MGTLHQEESIIQNYVQRIVQNGHPLGVILFGSYARGTANENSDVDLLIIEATPDTHHRRAVMYRQILRPRTIPVDVLVLTPQEIRDGYHRKIPLLRDVLKEGRWMYGNPRRAGLTLLVDIDGILNGHYRPSLEGALFFGGPGRRMGNRARTRFRRVAISVMIQNLFDILMSPELCSITKKVKNNSGVRPPRPEGG</sequence>
<dbReference type="Pfam" id="PF01909">
    <property type="entry name" value="NTP_transf_2"/>
    <property type="match status" value="1"/>
</dbReference>
<dbReference type="CDD" id="cd05403">
    <property type="entry name" value="NT_KNTase_like"/>
    <property type="match status" value="1"/>
</dbReference>
<dbReference type="GO" id="GO:0016779">
    <property type="term" value="F:nucleotidyltransferase activity"/>
    <property type="evidence" value="ECO:0007669"/>
    <property type="project" value="InterPro"/>
</dbReference>
<dbReference type="InterPro" id="IPR043519">
    <property type="entry name" value="NT_sf"/>
</dbReference>
<gene>
    <name evidence="2" type="ordered locus">Sulac_1198</name>
</gene>
<accession>G8TV58</accession>
<name>G8TV58_SULAD</name>
<protein>
    <submittedName>
        <fullName evidence="2">DNA polymerase beta domain protein region</fullName>
    </submittedName>
</protein>